<dbReference type="EMBL" id="JAIWYP010000008">
    <property type="protein sequence ID" value="KAH3786591.1"/>
    <property type="molecule type" value="Genomic_DNA"/>
</dbReference>
<evidence type="ECO:0000313" key="2">
    <source>
        <dbReference type="Proteomes" id="UP000828390"/>
    </source>
</evidence>
<sequence length="419" mass="48376">MSDINKRESLSQALEFLSQLETLSFNVDAALDDLWTSLFSLNVKRLNVRLRLGWNGLIVLNASMLSQALISRTPMEWICIDVNAPIDLLEALYGLNINRLCLCGSAKSLEVNRVSLLFKSLSSLSQLEEMCINVENDSPGLWEALYGLNIKRLNISIESTCLHIKHISSWLTFLSSLKQLKELSMYVALDFHDIFDGLTNFSPTVKCVGGAMKRKEFMSLSVLSLPPLETLTLYVYEYHDIWFDVPPTLKYLTIHCMELTALKLHFLLSSLLALNQTIEINLEFGLQHLDERLDNPLGKYRLIRQELGALNNVVVTRFKIFTKYDFLFNSLSDFYPCDYYSDDLDYLCNSRFYHRNHYAKNSLRVCSDSDWYVYYGRDFQYDNDDHIDDHASKTFLSLLNDNVDYRISMRLQVNPASNT</sequence>
<dbReference type="Proteomes" id="UP000828390">
    <property type="component" value="Unassembled WGS sequence"/>
</dbReference>
<organism evidence="1 2">
    <name type="scientific">Dreissena polymorpha</name>
    <name type="common">Zebra mussel</name>
    <name type="synonym">Mytilus polymorpha</name>
    <dbReference type="NCBI Taxonomy" id="45954"/>
    <lineage>
        <taxon>Eukaryota</taxon>
        <taxon>Metazoa</taxon>
        <taxon>Spiralia</taxon>
        <taxon>Lophotrochozoa</taxon>
        <taxon>Mollusca</taxon>
        <taxon>Bivalvia</taxon>
        <taxon>Autobranchia</taxon>
        <taxon>Heteroconchia</taxon>
        <taxon>Euheterodonta</taxon>
        <taxon>Imparidentia</taxon>
        <taxon>Neoheterodontei</taxon>
        <taxon>Myida</taxon>
        <taxon>Dreissenoidea</taxon>
        <taxon>Dreissenidae</taxon>
        <taxon>Dreissena</taxon>
    </lineage>
</organism>
<dbReference type="AlphaFoldDB" id="A0A9D4ISK6"/>
<proteinExistence type="predicted"/>
<reference evidence="1" key="2">
    <citation type="submission" date="2020-11" db="EMBL/GenBank/DDBJ databases">
        <authorList>
            <person name="McCartney M.A."/>
            <person name="Auch B."/>
            <person name="Kono T."/>
            <person name="Mallez S."/>
            <person name="Becker A."/>
            <person name="Gohl D.M."/>
            <person name="Silverstein K.A.T."/>
            <person name="Koren S."/>
            <person name="Bechman K.B."/>
            <person name="Herman A."/>
            <person name="Abrahante J.E."/>
            <person name="Garbe J."/>
        </authorList>
    </citation>
    <scope>NUCLEOTIDE SEQUENCE</scope>
    <source>
        <strain evidence="1">Duluth1</strain>
        <tissue evidence="1">Whole animal</tissue>
    </source>
</reference>
<reference evidence="1" key="1">
    <citation type="journal article" date="2019" name="bioRxiv">
        <title>The Genome of the Zebra Mussel, Dreissena polymorpha: A Resource for Invasive Species Research.</title>
        <authorList>
            <person name="McCartney M.A."/>
            <person name="Auch B."/>
            <person name="Kono T."/>
            <person name="Mallez S."/>
            <person name="Zhang Y."/>
            <person name="Obille A."/>
            <person name="Becker A."/>
            <person name="Abrahante J.E."/>
            <person name="Garbe J."/>
            <person name="Badalamenti J.P."/>
            <person name="Herman A."/>
            <person name="Mangelson H."/>
            <person name="Liachko I."/>
            <person name="Sullivan S."/>
            <person name="Sone E.D."/>
            <person name="Koren S."/>
            <person name="Silverstein K.A.T."/>
            <person name="Beckman K.B."/>
            <person name="Gohl D.M."/>
        </authorList>
    </citation>
    <scope>NUCLEOTIDE SEQUENCE</scope>
    <source>
        <strain evidence="1">Duluth1</strain>
        <tissue evidence="1">Whole animal</tissue>
    </source>
</reference>
<comment type="caution">
    <text evidence="1">The sequence shown here is derived from an EMBL/GenBank/DDBJ whole genome shotgun (WGS) entry which is preliminary data.</text>
</comment>
<gene>
    <name evidence="1" type="ORF">DPMN_164698</name>
</gene>
<evidence type="ECO:0000313" key="1">
    <source>
        <dbReference type="EMBL" id="KAH3786591.1"/>
    </source>
</evidence>
<protein>
    <submittedName>
        <fullName evidence="1">Uncharacterized protein</fullName>
    </submittedName>
</protein>
<accession>A0A9D4ISK6</accession>
<name>A0A9D4ISK6_DREPO</name>
<keyword evidence="2" id="KW-1185">Reference proteome</keyword>